<comment type="caution">
    <text evidence="5">The sequence shown here is derived from an EMBL/GenBank/DDBJ whole genome shotgun (WGS) entry which is preliminary data.</text>
</comment>
<accession>A0A7C4BAW4</accession>
<dbReference type="InterPro" id="IPR036899">
    <property type="entry name" value="Ribosomal_uL13_sf"/>
</dbReference>
<dbReference type="Pfam" id="PF00572">
    <property type="entry name" value="Ribosomal_L13"/>
    <property type="match status" value="1"/>
</dbReference>
<dbReference type="GO" id="GO:0003735">
    <property type="term" value="F:structural constituent of ribosome"/>
    <property type="evidence" value="ECO:0007669"/>
    <property type="project" value="UniProtKB-UniRule"/>
</dbReference>
<organism evidence="5">
    <name type="scientific">Ignisphaera aggregans</name>
    <dbReference type="NCBI Taxonomy" id="334771"/>
    <lineage>
        <taxon>Archaea</taxon>
        <taxon>Thermoproteota</taxon>
        <taxon>Thermoprotei</taxon>
        <taxon>Desulfurococcales</taxon>
        <taxon>Desulfurococcaceae</taxon>
        <taxon>Ignisphaera</taxon>
    </lineage>
</organism>
<evidence type="ECO:0000256" key="4">
    <source>
        <dbReference type="HAMAP-Rule" id="MF_01366"/>
    </source>
</evidence>
<dbReference type="SUPFAM" id="SSF52161">
    <property type="entry name" value="Ribosomal protein L13"/>
    <property type="match status" value="1"/>
</dbReference>
<evidence type="ECO:0000256" key="2">
    <source>
        <dbReference type="ARBA" id="ARBA00022980"/>
    </source>
</evidence>
<dbReference type="InterPro" id="IPR005755">
    <property type="entry name" value="Ribosomal_uL13_euk/arc"/>
</dbReference>
<evidence type="ECO:0000256" key="3">
    <source>
        <dbReference type="ARBA" id="ARBA00023274"/>
    </source>
</evidence>
<gene>
    <name evidence="4" type="primary">rpl13</name>
    <name evidence="5" type="ORF">ENV14_00550</name>
</gene>
<reference evidence="5" key="1">
    <citation type="journal article" date="2020" name="mSystems">
        <title>Genome- and Community-Level Interaction Insights into Carbon Utilization and Element Cycling Functions of Hydrothermarchaeota in Hydrothermal Sediment.</title>
        <authorList>
            <person name="Zhou Z."/>
            <person name="Liu Y."/>
            <person name="Xu W."/>
            <person name="Pan J."/>
            <person name="Luo Z.H."/>
            <person name="Li M."/>
        </authorList>
    </citation>
    <scope>NUCLEOTIDE SEQUENCE [LARGE SCALE GENOMIC DNA]</scope>
    <source>
        <strain evidence="5">SpSt-732</strain>
    </source>
</reference>
<protein>
    <recommendedName>
        <fullName evidence="4">Large ribosomal subunit protein uL13</fullName>
    </recommendedName>
</protein>
<dbReference type="EMBL" id="DTFF01000005">
    <property type="protein sequence ID" value="HGI86881.1"/>
    <property type="molecule type" value="Genomic_DNA"/>
</dbReference>
<dbReference type="PANTHER" id="PTHR11545:SF3">
    <property type="entry name" value="LARGE RIBOSOMAL SUBUNIT PROTEIN UL13"/>
    <property type="match status" value="1"/>
</dbReference>
<dbReference type="GO" id="GO:0006412">
    <property type="term" value="P:translation"/>
    <property type="evidence" value="ECO:0007669"/>
    <property type="project" value="UniProtKB-UniRule"/>
</dbReference>
<dbReference type="InterPro" id="IPR005823">
    <property type="entry name" value="Ribosomal_uL13_bac-type"/>
</dbReference>
<dbReference type="PIRSF" id="PIRSF002181">
    <property type="entry name" value="Ribosomal_L13"/>
    <property type="match status" value="1"/>
</dbReference>
<sequence length="166" mass="18610">MSVVEVASKEIFTRVLAEKPGELVLDADSLVLGRLASVVAKLLSLGVKVHVVNVEKAVLTGDKKRVINGYKLLFNVKTHKNPYRHGIHRPRNPVTLFKRTVRNMLPKDPNRRLKMLKNVKAYIGLPPEFKDSVIVKAVDLSITTRKALKYITLAELAKALGWNPRV</sequence>
<dbReference type="NCBIfam" id="NF005004">
    <property type="entry name" value="PRK06394.1"/>
    <property type="match status" value="1"/>
</dbReference>
<keyword evidence="2 4" id="KW-0689">Ribosomal protein</keyword>
<dbReference type="NCBIfam" id="TIGR01077">
    <property type="entry name" value="L13_A_E"/>
    <property type="match status" value="1"/>
</dbReference>
<dbReference type="GO" id="GO:0017148">
    <property type="term" value="P:negative regulation of translation"/>
    <property type="evidence" value="ECO:0007669"/>
    <property type="project" value="TreeGrafter"/>
</dbReference>
<comment type="subunit">
    <text evidence="4">Part of the 50S ribosomal subunit.</text>
</comment>
<comment type="similarity">
    <text evidence="1 4">Belongs to the universal ribosomal protein uL13 family.</text>
</comment>
<keyword evidence="3 4" id="KW-0687">Ribonucleoprotein</keyword>
<evidence type="ECO:0000313" key="5">
    <source>
        <dbReference type="EMBL" id="HGI86881.1"/>
    </source>
</evidence>
<dbReference type="Gene3D" id="3.90.1180.10">
    <property type="entry name" value="Ribosomal protein L13"/>
    <property type="match status" value="1"/>
</dbReference>
<dbReference type="GO" id="GO:0022625">
    <property type="term" value="C:cytosolic large ribosomal subunit"/>
    <property type="evidence" value="ECO:0007669"/>
    <property type="project" value="UniProtKB-UniRule"/>
</dbReference>
<evidence type="ECO:0000256" key="1">
    <source>
        <dbReference type="ARBA" id="ARBA00006227"/>
    </source>
</evidence>
<dbReference type="HAMAP" id="MF_01366">
    <property type="entry name" value="Ribosomal_uL13"/>
    <property type="match status" value="1"/>
</dbReference>
<dbReference type="GO" id="GO:0003729">
    <property type="term" value="F:mRNA binding"/>
    <property type="evidence" value="ECO:0007669"/>
    <property type="project" value="TreeGrafter"/>
</dbReference>
<proteinExistence type="inferred from homology"/>
<dbReference type="InterPro" id="IPR005822">
    <property type="entry name" value="Ribosomal_uL13"/>
</dbReference>
<comment type="function">
    <text evidence="4">This protein is one of the early assembly proteins of the 50S ribosomal subunit, although it is not seen to bind rRNA by itself. It is important during the early stages of 50S assembly.</text>
</comment>
<dbReference type="AlphaFoldDB" id="A0A7C4BAW4"/>
<dbReference type="PANTHER" id="PTHR11545">
    <property type="entry name" value="RIBOSOMAL PROTEIN L13"/>
    <property type="match status" value="1"/>
</dbReference>
<name>A0A7C4BAW4_9CREN</name>